<dbReference type="Gene3D" id="1.25.40.280">
    <property type="entry name" value="alix/aip1 like domains"/>
    <property type="match status" value="1"/>
</dbReference>
<evidence type="ECO:0000313" key="3">
    <source>
        <dbReference type="Proteomes" id="UP000198287"/>
    </source>
</evidence>
<feature type="domain" description="BRO1" evidence="1">
    <location>
        <begin position="5"/>
        <end position="405"/>
    </location>
</feature>
<proteinExistence type="predicted"/>
<dbReference type="PANTHER" id="PTHR23030">
    <property type="entry name" value="PCD6 INTERACTING PROTEIN-RELATED"/>
    <property type="match status" value="1"/>
</dbReference>
<protein>
    <submittedName>
        <fullName evidence="2">Apoptosis-linked gene 2-interacting protein X 1</fullName>
    </submittedName>
</protein>
<evidence type="ECO:0000259" key="1">
    <source>
        <dbReference type="PROSITE" id="PS51180"/>
    </source>
</evidence>
<gene>
    <name evidence="2" type="ORF">Fcan01_09164</name>
</gene>
<dbReference type="InterPro" id="IPR038499">
    <property type="entry name" value="BRO1_sf"/>
</dbReference>
<dbReference type="Proteomes" id="UP000198287">
    <property type="component" value="Unassembled WGS sequence"/>
</dbReference>
<reference evidence="2 3" key="1">
    <citation type="submission" date="2015-12" db="EMBL/GenBank/DDBJ databases">
        <title>The genome of Folsomia candida.</title>
        <authorList>
            <person name="Faddeeva A."/>
            <person name="Derks M.F."/>
            <person name="Anvar Y."/>
            <person name="Smit S."/>
            <person name="Van Straalen N."/>
            <person name="Roelofs D."/>
        </authorList>
    </citation>
    <scope>NUCLEOTIDE SEQUENCE [LARGE SCALE GENOMIC DNA]</scope>
    <source>
        <strain evidence="2 3">VU population</strain>
        <tissue evidence="2">Whole body</tissue>
    </source>
</reference>
<evidence type="ECO:0000313" key="2">
    <source>
        <dbReference type="EMBL" id="OXA55499.1"/>
    </source>
</evidence>
<dbReference type="OrthoDB" id="2141925at2759"/>
<dbReference type="SMART" id="SM01041">
    <property type="entry name" value="BRO1"/>
    <property type="match status" value="1"/>
</dbReference>
<dbReference type="OMA" id="DLAFTWH"/>
<comment type="caution">
    <text evidence="2">The sequence shown here is derived from an EMBL/GenBank/DDBJ whole genome shotgun (WGS) entry which is preliminary data.</text>
</comment>
<keyword evidence="3" id="KW-1185">Reference proteome</keyword>
<accession>A0A226EDL7</accession>
<dbReference type="EMBL" id="LNIX01000004">
    <property type="protein sequence ID" value="OXA55499.1"/>
    <property type="molecule type" value="Genomic_DNA"/>
</dbReference>
<dbReference type="GO" id="GO:0005768">
    <property type="term" value="C:endosome"/>
    <property type="evidence" value="ECO:0007669"/>
    <property type="project" value="TreeGrafter"/>
</dbReference>
<dbReference type="PANTHER" id="PTHR23030:SF39">
    <property type="entry name" value="PROGRAMMED CELL DEATH 6-INTERACTING PROTEIN"/>
    <property type="match status" value="1"/>
</dbReference>
<dbReference type="AlphaFoldDB" id="A0A226EDL7"/>
<sequence>MSSEFLLSIPLKTSCEVVLLEALKVPFKEASYSVKDAALIASMEEFQKFRNQVVNKSLPKNAASLELLYRYHDQLVSLGARLPNMAHKPPNITIYWDDACDKGGLFGGKANITTSSFELERLCIIFNIAALQTTLAAESRAADTDEELKNAAKFYQSAASIMNFLSECKNPVLEGVTLTQDLKPEVLSALSALMLAQAQEVFIDKAIKDKMKETIIAKLCVQAEDMFSDAASKLSKDTIKHLWDRAWLNNVAAKKLGYVALSHYFQSTVCASKKQYGEQLARLDLFLRGVKKAQEKMGSSTYLAVHVADAELKYKDAKKDNDFIYNEVIPKEDDLAPIDKVGSARLSKLGTVPEAFSSHFVDIFINAVQKGGSHGGDGPTLKSIINTAAGSLGQYLVNMASKDKK</sequence>
<dbReference type="InterPro" id="IPR004328">
    <property type="entry name" value="BRO1_dom"/>
</dbReference>
<organism evidence="2 3">
    <name type="scientific">Folsomia candida</name>
    <name type="common">Springtail</name>
    <dbReference type="NCBI Taxonomy" id="158441"/>
    <lineage>
        <taxon>Eukaryota</taxon>
        <taxon>Metazoa</taxon>
        <taxon>Ecdysozoa</taxon>
        <taxon>Arthropoda</taxon>
        <taxon>Hexapoda</taxon>
        <taxon>Collembola</taxon>
        <taxon>Entomobryomorpha</taxon>
        <taxon>Isotomoidea</taxon>
        <taxon>Isotomidae</taxon>
        <taxon>Proisotominae</taxon>
        <taxon>Folsomia</taxon>
    </lineage>
</organism>
<dbReference type="GO" id="GO:0000281">
    <property type="term" value="P:mitotic cytokinesis"/>
    <property type="evidence" value="ECO:0007669"/>
    <property type="project" value="TreeGrafter"/>
</dbReference>
<dbReference type="PROSITE" id="PS51180">
    <property type="entry name" value="BRO1"/>
    <property type="match status" value="1"/>
</dbReference>
<dbReference type="Pfam" id="PF03097">
    <property type="entry name" value="BRO1"/>
    <property type="match status" value="1"/>
</dbReference>
<dbReference type="STRING" id="158441.A0A226EDL7"/>
<name>A0A226EDL7_FOLCA</name>